<evidence type="ECO:0000313" key="2">
    <source>
        <dbReference type="Proteomes" id="UP001302812"/>
    </source>
</evidence>
<dbReference type="RefSeq" id="XP_064674172.1">
    <property type="nucleotide sequence ID" value="XM_064809036.1"/>
</dbReference>
<name>A0AAN6YWR3_9PEZI</name>
<sequence>MSKGASTRVQPRYGSSQVPQAPYLVLLVELFGSLSSFVLFDRTNTLTTTASQASLYRLASQSLSGHLSLPQIIKRACFPICVGLSELASCTKSRRSALHHAMGPPPPGQIVELSSNADSRHWQSLRGRGASQSIWRSLGNERILEGTASAIDLVQDRVSEAVLRLQVFHGSAAPTCGYPRCCVCRDAVGCWEVLLEREQHLSGPSTHVFQKLDRLFNHYLCGSIHSPSGPALQPAGPVGEGGEMIESPV</sequence>
<proteinExistence type="predicted"/>
<evidence type="ECO:0000313" key="1">
    <source>
        <dbReference type="EMBL" id="KAK4116602.1"/>
    </source>
</evidence>
<protein>
    <submittedName>
        <fullName evidence="1">Uncharacterized protein</fullName>
    </submittedName>
</protein>
<keyword evidence="2" id="KW-1185">Reference proteome</keyword>
<organism evidence="1 2">
    <name type="scientific">Canariomyces notabilis</name>
    <dbReference type="NCBI Taxonomy" id="2074819"/>
    <lineage>
        <taxon>Eukaryota</taxon>
        <taxon>Fungi</taxon>
        <taxon>Dikarya</taxon>
        <taxon>Ascomycota</taxon>
        <taxon>Pezizomycotina</taxon>
        <taxon>Sordariomycetes</taxon>
        <taxon>Sordariomycetidae</taxon>
        <taxon>Sordariales</taxon>
        <taxon>Chaetomiaceae</taxon>
        <taxon>Canariomyces</taxon>
    </lineage>
</organism>
<dbReference type="EMBL" id="MU853333">
    <property type="protein sequence ID" value="KAK4116602.1"/>
    <property type="molecule type" value="Genomic_DNA"/>
</dbReference>
<reference evidence="1" key="1">
    <citation type="journal article" date="2023" name="Mol. Phylogenet. Evol.">
        <title>Genome-scale phylogeny and comparative genomics of the fungal order Sordariales.</title>
        <authorList>
            <person name="Hensen N."/>
            <person name="Bonometti L."/>
            <person name="Westerberg I."/>
            <person name="Brannstrom I.O."/>
            <person name="Guillou S."/>
            <person name="Cros-Aarteil S."/>
            <person name="Calhoun S."/>
            <person name="Haridas S."/>
            <person name="Kuo A."/>
            <person name="Mondo S."/>
            <person name="Pangilinan J."/>
            <person name="Riley R."/>
            <person name="LaButti K."/>
            <person name="Andreopoulos B."/>
            <person name="Lipzen A."/>
            <person name="Chen C."/>
            <person name="Yan M."/>
            <person name="Daum C."/>
            <person name="Ng V."/>
            <person name="Clum A."/>
            <person name="Steindorff A."/>
            <person name="Ohm R.A."/>
            <person name="Martin F."/>
            <person name="Silar P."/>
            <person name="Natvig D.O."/>
            <person name="Lalanne C."/>
            <person name="Gautier V."/>
            <person name="Ament-Velasquez S.L."/>
            <person name="Kruys A."/>
            <person name="Hutchinson M.I."/>
            <person name="Powell A.J."/>
            <person name="Barry K."/>
            <person name="Miller A.N."/>
            <person name="Grigoriev I.V."/>
            <person name="Debuchy R."/>
            <person name="Gladieux P."/>
            <person name="Hiltunen Thoren M."/>
            <person name="Johannesson H."/>
        </authorList>
    </citation>
    <scope>NUCLEOTIDE SEQUENCE</scope>
    <source>
        <strain evidence="1">CBS 508.74</strain>
    </source>
</reference>
<dbReference type="Proteomes" id="UP001302812">
    <property type="component" value="Unassembled WGS sequence"/>
</dbReference>
<reference evidence="1" key="2">
    <citation type="submission" date="2023-05" db="EMBL/GenBank/DDBJ databases">
        <authorList>
            <consortium name="Lawrence Berkeley National Laboratory"/>
            <person name="Steindorff A."/>
            <person name="Hensen N."/>
            <person name="Bonometti L."/>
            <person name="Westerberg I."/>
            <person name="Brannstrom I.O."/>
            <person name="Guillou S."/>
            <person name="Cros-Aarteil S."/>
            <person name="Calhoun S."/>
            <person name="Haridas S."/>
            <person name="Kuo A."/>
            <person name="Mondo S."/>
            <person name="Pangilinan J."/>
            <person name="Riley R."/>
            <person name="Labutti K."/>
            <person name="Andreopoulos B."/>
            <person name="Lipzen A."/>
            <person name="Chen C."/>
            <person name="Yanf M."/>
            <person name="Daum C."/>
            <person name="Ng V."/>
            <person name="Clum A."/>
            <person name="Ohm R."/>
            <person name="Martin F."/>
            <person name="Silar P."/>
            <person name="Natvig D."/>
            <person name="Lalanne C."/>
            <person name="Gautier V."/>
            <person name="Ament-Velasquez S.L."/>
            <person name="Kruys A."/>
            <person name="Hutchinson M.I."/>
            <person name="Powell A.J."/>
            <person name="Barry K."/>
            <person name="Miller A.N."/>
            <person name="Grigoriev I.V."/>
            <person name="Debuchy R."/>
            <person name="Gladieux P."/>
            <person name="Thoren M.H."/>
            <person name="Johannesson H."/>
        </authorList>
    </citation>
    <scope>NUCLEOTIDE SEQUENCE</scope>
    <source>
        <strain evidence="1">CBS 508.74</strain>
    </source>
</reference>
<comment type="caution">
    <text evidence="1">The sequence shown here is derived from an EMBL/GenBank/DDBJ whole genome shotgun (WGS) entry which is preliminary data.</text>
</comment>
<accession>A0AAN6YWR3</accession>
<dbReference type="GeneID" id="89933159"/>
<gene>
    <name evidence="1" type="ORF">N656DRAFT_260209</name>
</gene>
<dbReference type="AlphaFoldDB" id="A0AAN6YWR3"/>